<evidence type="ECO:0000313" key="3">
    <source>
        <dbReference type="Proteomes" id="UP000007174"/>
    </source>
</evidence>
<dbReference type="InterPro" id="IPR015920">
    <property type="entry name" value="Cellobiose_DH-like_cyt"/>
</dbReference>
<feature type="domain" description="Cellobiose dehydrogenase-like cytochrome" evidence="1">
    <location>
        <begin position="4"/>
        <end position="50"/>
    </location>
</feature>
<dbReference type="STRING" id="759273.H1VEG5"/>
<reference evidence="3" key="1">
    <citation type="journal article" date="2012" name="Nat. Genet.">
        <title>Lifestyle transitions in plant pathogenic Colletotrichum fungi deciphered by genome and transcriptome analyses.</title>
        <authorList>
            <person name="O'Connell R.J."/>
            <person name="Thon M.R."/>
            <person name="Hacquard S."/>
            <person name="Amyotte S.G."/>
            <person name="Kleemann J."/>
            <person name="Torres M.F."/>
            <person name="Damm U."/>
            <person name="Buiate E.A."/>
            <person name="Epstein L."/>
            <person name="Alkan N."/>
            <person name="Altmueller J."/>
            <person name="Alvarado-Balderrama L."/>
            <person name="Bauser C.A."/>
            <person name="Becker C."/>
            <person name="Birren B.W."/>
            <person name="Chen Z."/>
            <person name="Choi J."/>
            <person name="Crouch J.A."/>
            <person name="Duvick J.P."/>
            <person name="Farman M.A."/>
            <person name="Gan P."/>
            <person name="Heiman D."/>
            <person name="Henrissat B."/>
            <person name="Howard R.J."/>
            <person name="Kabbage M."/>
            <person name="Koch C."/>
            <person name="Kracher B."/>
            <person name="Kubo Y."/>
            <person name="Law A.D."/>
            <person name="Lebrun M.-H."/>
            <person name="Lee Y.-H."/>
            <person name="Miyara I."/>
            <person name="Moore N."/>
            <person name="Neumann U."/>
            <person name="Nordstroem K."/>
            <person name="Panaccione D.G."/>
            <person name="Panstruga R."/>
            <person name="Place M."/>
            <person name="Proctor R.H."/>
            <person name="Prusky D."/>
            <person name="Rech G."/>
            <person name="Reinhardt R."/>
            <person name="Rollins J.A."/>
            <person name="Rounsley S."/>
            <person name="Schardl C.L."/>
            <person name="Schwartz D.C."/>
            <person name="Shenoy N."/>
            <person name="Shirasu K."/>
            <person name="Sikhakolli U.R."/>
            <person name="Stueber K."/>
            <person name="Sukno S.A."/>
            <person name="Sweigard J.A."/>
            <person name="Takano Y."/>
            <person name="Takahara H."/>
            <person name="Trail F."/>
            <person name="van der Does H.C."/>
            <person name="Voll L.M."/>
            <person name="Will I."/>
            <person name="Young S."/>
            <person name="Zeng Q."/>
            <person name="Zhang J."/>
            <person name="Zhou S."/>
            <person name="Dickman M.B."/>
            <person name="Schulze-Lefert P."/>
            <person name="Ver Loren van Themaat E."/>
            <person name="Ma L.-J."/>
            <person name="Vaillancourt L.J."/>
        </authorList>
    </citation>
    <scope>NUCLEOTIDE SEQUENCE [LARGE SCALE GENOMIC DNA]</scope>
    <source>
        <strain evidence="3">IMI 349063</strain>
    </source>
</reference>
<sequence>PTTFTDPGTGIIFNTWSASSAQTAGGMTYGFALPENALTTNANEFIGYLV</sequence>
<feature type="non-terminal residue" evidence="2">
    <location>
        <position position="1"/>
    </location>
</feature>
<proteinExistence type="predicted"/>
<evidence type="ECO:0000259" key="1">
    <source>
        <dbReference type="Pfam" id="PF16010"/>
    </source>
</evidence>
<dbReference type="HOGENOM" id="CLU_3129699_0_0_1"/>
<dbReference type="VEuPathDB" id="FungiDB:CH63R_08769"/>
<dbReference type="Pfam" id="PF16010">
    <property type="entry name" value="CDH-cyt"/>
    <property type="match status" value="1"/>
</dbReference>
<dbReference type="EMBL" id="CACQ02003064">
    <property type="protein sequence ID" value="CCF38618.1"/>
    <property type="molecule type" value="Genomic_DNA"/>
</dbReference>
<dbReference type="SUPFAM" id="SSF49344">
    <property type="entry name" value="CBD9-like"/>
    <property type="match status" value="1"/>
</dbReference>
<organism evidence="2 3">
    <name type="scientific">Colletotrichum higginsianum (strain IMI 349063)</name>
    <name type="common">Crucifer anthracnose fungus</name>
    <dbReference type="NCBI Taxonomy" id="759273"/>
    <lineage>
        <taxon>Eukaryota</taxon>
        <taxon>Fungi</taxon>
        <taxon>Dikarya</taxon>
        <taxon>Ascomycota</taxon>
        <taxon>Pezizomycotina</taxon>
        <taxon>Sordariomycetes</taxon>
        <taxon>Hypocreomycetidae</taxon>
        <taxon>Glomerellales</taxon>
        <taxon>Glomerellaceae</taxon>
        <taxon>Colletotrichum</taxon>
        <taxon>Colletotrichum destructivum species complex</taxon>
    </lineage>
</organism>
<protein>
    <submittedName>
        <fullName evidence="2">Cellobiose dehydrogenase</fullName>
    </submittedName>
</protein>
<name>H1VEG5_COLHI</name>
<accession>H1VEG5</accession>
<dbReference type="Gene3D" id="2.60.40.1210">
    <property type="entry name" value="Cellobiose dehydrogenase, cytochrome domain"/>
    <property type="match status" value="1"/>
</dbReference>
<dbReference type="AlphaFoldDB" id="H1VEG5"/>
<evidence type="ECO:0000313" key="2">
    <source>
        <dbReference type="EMBL" id="CCF38618.1"/>
    </source>
</evidence>
<gene>
    <name evidence="2" type="ORF">CH063_09666</name>
</gene>
<dbReference type="Proteomes" id="UP000007174">
    <property type="component" value="Unassembled WGS sequence"/>
</dbReference>